<protein>
    <submittedName>
        <fullName evidence="1">RCG22567</fullName>
    </submittedName>
</protein>
<sequence>MFLIHLLA</sequence>
<name>A6INZ0_RAT</name>
<accession>A6INZ0</accession>
<evidence type="ECO:0000313" key="2">
    <source>
        <dbReference type="Proteomes" id="UP000234681"/>
    </source>
</evidence>
<proteinExistence type="predicted"/>
<gene>
    <name evidence="1" type="ORF">rCG_22567</name>
</gene>
<reference evidence="1 2" key="1">
    <citation type="submission" date="2005-09" db="EMBL/GenBank/DDBJ databases">
        <authorList>
            <person name="Mural R.J."/>
            <person name="Li P.W."/>
            <person name="Adams M.D."/>
            <person name="Amanatides P.G."/>
            <person name="Baden-Tillson H."/>
            <person name="Barnstead M."/>
            <person name="Chin S.H."/>
            <person name="Dew I."/>
            <person name="Evans C.A."/>
            <person name="Ferriera S."/>
            <person name="Flanigan M."/>
            <person name="Fosler C."/>
            <person name="Glodek A."/>
            <person name="Gu Z."/>
            <person name="Holt R.A."/>
            <person name="Jennings D."/>
            <person name="Kraft C.L."/>
            <person name="Lu F."/>
            <person name="Nguyen T."/>
            <person name="Nusskern D.R."/>
            <person name="Pfannkoch C.M."/>
            <person name="Sitter C."/>
            <person name="Sutton G.G."/>
            <person name="Venter J.C."/>
            <person name="Wang Z."/>
            <person name="Woodage T."/>
            <person name="Zheng X.H."/>
            <person name="Zhong F."/>
        </authorList>
    </citation>
    <scope>NUCLEOTIDE SEQUENCE [LARGE SCALE GENOMIC DNA]</scope>
    <source>
        <strain>BN</strain>
        <strain evidence="2">Sprague-Dawley</strain>
    </source>
</reference>
<evidence type="ECO:0000313" key="1">
    <source>
        <dbReference type="EMBL" id="EDL99072.1"/>
    </source>
</evidence>
<organism evidence="1 2">
    <name type="scientific">Rattus norvegicus</name>
    <name type="common">Rat</name>
    <dbReference type="NCBI Taxonomy" id="10116"/>
    <lineage>
        <taxon>Eukaryota</taxon>
        <taxon>Metazoa</taxon>
        <taxon>Chordata</taxon>
        <taxon>Craniata</taxon>
        <taxon>Vertebrata</taxon>
        <taxon>Euteleostomi</taxon>
        <taxon>Mammalia</taxon>
        <taxon>Eutheria</taxon>
        <taxon>Euarchontoglires</taxon>
        <taxon>Glires</taxon>
        <taxon>Rodentia</taxon>
        <taxon>Myomorpha</taxon>
        <taxon>Muroidea</taxon>
        <taxon>Muridae</taxon>
        <taxon>Murinae</taxon>
        <taxon>Rattus</taxon>
    </lineage>
</organism>
<dbReference type="Proteomes" id="UP000234681">
    <property type="component" value="Chromosome 9"/>
</dbReference>
<dbReference type="EMBL" id="CH473965">
    <property type="protein sequence ID" value="EDL99072.1"/>
    <property type="molecule type" value="Genomic_DNA"/>
</dbReference>